<sequence length="83" mass="9191">MANGQASLSSFCLRREQGGVVCSEQEISASAQQGNAVLSLREVPMEMLEPFLPENWQLTGDTTADLDANWRQGARSGRPIYRY</sequence>
<protein>
    <submittedName>
        <fullName evidence="1">Uncharacterized protein</fullName>
    </submittedName>
</protein>
<organism evidence="1 2">
    <name type="scientific">Vreelandella sulfidaeris</name>
    <dbReference type="NCBI Taxonomy" id="115553"/>
    <lineage>
        <taxon>Bacteria</taxon>
        <taxon>Pseudomonadati</taxon>
        <taxon>Pseudomonadota</taxon>
        <taxon>Gammaproteobacteria</taxon>
        <taxon>Oceanospirillales</taxon>
        <taxon>Halomonadaceae</taxon>
        <taxon>Vreelandella</taxon>
    </lineage>
</organism>
<gene>
    <name evidence="1" type="ORF">HSBAA_32360</name>
</gene>
<proteinExistence type="predicted"/>
<dbReference type="AlphaFoldDB" id="A0A455U701"/>
<evidence type="ECO:0000313" key="1">
    <source>
        <dbReference type="EMBL" id="BBI61930.1"/>
    </source>
</evidence>
<name>A0A455U701_9GAMM</name>
<accession>A0A455U701</accession>
<dbReference type="Proteomes" id="UP000320231">
    <property type="component" value="Chromosome"/>
</dbReference>
<reference evidence="1 2" key="1">
    <citation type="journal article" date="2019" name="Microbiol. Resour. Announc.">
        <title>Complete Genome Sequence of Halomonas sulfidaeris Strain Esulfide1 Isolated from a Metal Sulfide Rock at a Depth of 2,200 Meters, Obtained Using Nanopore Sequencing.</title>
        <authorList>
            <person name="Saito M."/>
            <person name="Nishigata A."/>
            <person name="Galipon J."/>
            <person name="Arakawa K."/>
        </authorList>
    </citation>
    <scope>NUCLEOTIDE SEQUENCE [LARGE SCALE GENOMIC DNA]</scope>
    <source>
        <strain evidence="1 2">ATCC BAA-803</strain>
    </source>
</reference>
<dbReference type="EMBL" id="AP019514">
    <property type="protein sequence ID" value="BBI61930.1"/>
    <property type="molecule type" value="Genomic_DNA"/>
</dbReference>
<evidence type="ECO:0000313" key="2">
    <source>
        <dbReference type="Proteomes" id="UP000320231"/>
    </source>
</evidence>
<dbReference type="KEGG" id="hsr:HSBAA_32360"/>